<dbReference type="KEGG" id="sami:SAMIE_1031630"/>
<gene>
    <name evidence="2" type="ORF">SAMIE_1031630</name>
</gene>
<dbReference type="InterPro" id="IPR006680">
    <property type="entry name" value="Amidohydro-rel"/>
</dbReference>
<dbReference type="Pfam" id="PF04909">
    <property type="entry name" value="Amidohydro_2"/>
    <property type="match status" value="1"/>
</dbReference>
<proteinExistence type="predicted"/>
<sequence length="412" mass="45453">MYNLPESVAPFAGRMTDVDSHEMIPAQLWVEEFGEAVRPWVDLVVAASENTKTNANNMSIPDFDGDVGVIDPDTVWTAKGATAPAATDMHRRHELMDVMGVKRQLMFPTGPGLGGSILYASAEDRHFSMERFGVPKGQGYAFARDLMRANNEWAVGVAAISDRFRPVTPVFGDTPEDLYAMTASLVERGIRAVQLSAPRLPGGVSPAHNDLDPFYALLAEAKVALTLHIGGDSLLFRTNDWNKAKAFQGFKDTPEVGMDPWTLSALHLAPQNFVATLVTGGVFDRHPALRVGVLEYCAHWIGPLAQLLDLWHDNNQSIHPVPFADGSNGRRLPLRPSEYISRNIRVAPFDFEPVGKYIEMYGLEDVYCFASDYPHIEGGRKPVDKFATSLDPLGHEIMEKFFVTNGELLLAE</sequence>
<dbReference type="SUPFAM" id="SSF51556">
    <property type="entry name" value="Metallo-dependent hydrolases"/>
    <property type="match status" value="1"/>
</dbReference>
<keyword evidence="3" id="KW-1185">Reference proteome</keyword>
<accession>A0A494WFG9</accession>
<dbReference type="InterPro" id="IPR032466">
    <property type="entry name" value="Metal_Hydrolase"/>
</dbReference>
<evidence type="ECO:0000313" key="2">
    <source>
        <dbReference type="EMBL" id="BBD99662.1"/>
    </source>
</evidence>
<feature type="domain" description="Amidohydrolase-related" evidence="1">
    <location>
        <begin position="124"/>
        <end position="405"/>
    </location>
</feature>
<organism evidence="2 3">
    <name type="scientific">Sphingobium amiense</name>
    <dbReference type="NCBI Taxonomy" id="135719"/>
    <lineage>
        <taxon>Bacteria</taxon>
        <taxon>Pseudomonadati</taxon>
        <taxon>Pseudomonadota</taxon>
        <taxon>Alphaproteobacteria</taxon>
        <taxon>Sphingomonadales</taxon>
        <taxon>Sphingomonadaceae</taxon>
        <taxon>Sphingobium</taxon>
    </lineage>
</organism>
<dbReference type="Gene3D" id="3.20.20.140">
    <property type="entry name" value="Metal-dependent hydrolases"/>
    <property type="match status" value="1"/>
</dbReference>
<dbReference type="AlphaFoldDB" id="A0A494WFG9"/>
<evidence type="ECO:0000259" key="1">
    <source>
        <dbReference type="Pfam" id="PF04909"/>
    </source>
</evidence>
<evidence type="ECO:0000313" key="3">
    <source>
        <dbReference type="Proteomes" id="UP000279959"/>
    </source>
</evidence>
<dbReference type="Proteomes" id="UP000279959">
    <property type="component" value="Chromosome"/>
</dbReference>
<reference evidence="2 3" key="1">
    <citation type="submission" date="2018-05" db="EMBL/GenBank/DDBJ databases">
        <title>Complete Genome Sequence of the Nonylphenol-Degrading Bacterium Sphingobium amiense DSM 16289T.</title>
        <authorList>
            <person name="Ootsuka M."/>
            <person name="Nishizawa T."/>
            <person name="Ohta H."/>
        </authorList>
    </citation>
    <scope>NUCLEOTIDE SEQUENCE [LARGE SCALE GENOMIC DNA]</scope>
    <source>
        <strain evidence="2 3">DSM 16289</strain>
    </source>
</reference>
<dbReference type="GO" id="GO:0016787">
    <property type="term" value="F:hydrolase activity"/>
    <property type="evidence" value="ECO:0007669"/>
    <property type="project" value="InterPro"/>
</dbReference>
<dbReference type="EMBL" id="AP018664">
    <property type="protein sequence ID" value="BBD99662.1"/>
    <property type="molecule type" value="Genomic_DNA"/>
</dbReference>
<name>A0A494WFG9_9SPHN</name>
<protein>
    <recommendedName>
        <fullName evidence="1">Amidohydrolase-related domain-containing protein</fullName>
    </recommendedName>
</protein>